<evidence type="ECO:0000256" key="6">
    <source>
        <dbReference type="ARBA" id="ARBA00023141"/>
    </source>
</evidence>
<proteinExistence type="inferred from homology"/>
<feature type="binding site" evidence="8">
    <location>
        <begin position="153"/>
        <end position="158"/>
    </location>
    <ligand>
        <name>NADP(+)</name>
        <dbReference type="ChEBI" id="CHEBI:58349"/>
    </ligand>
</feature>
<dbReference type="CDD" id="cd01065">
    <property type="entry name" value="NAD_bind_Shikimate_DH"/>
    <property type="match status" value="1"/>
</dbReference>
<evidence type="ECO:0000256" key="7">
    <source>
        <dbReference type="ARBA" id="ARBA00049442"/>
    </source>
</evidence>
<keyword evidence="4 8" id="KW-0521">NADP</keyword>
<feature type="binding site" evidence="8">
    <location>
        <position position="87"/>
    </location>
    <ligand>
        <name>shikimate</name>
        <dbReference type="ChEBI" id="CHEBI:36208"/>
    </ligand>
</feature>
<dbReference type="InterPro" id="IPR006151">
    <property type="entry name" value="Shikm_DH/Glu-tRNA_Rdtase"/>
</dbReference>
<evidence type="ECO:0000256" key="8">
    <source>
        <dbReference type="HAMAP-Rule" id="MF_00222"/>
    </source>
</evidence>
<evidence type="ECO:0000256" key="4">
    <source>
        <dbReference type="ARBA" id="ARBA00022857"/>
    </source>
</evidence>
<evidence type="ECO:0000259" key="11">
    <source>
        <dbReference type="Pfam" id="PF18317"/>
    </source>
</evidence>
<dbReference type="Pfam" id="PF08501">
    <property type="entry name" value="Shikimate_dh_N"/>
    <property type="match status" value="1"/>
</dbReference>
<dbReference type="InterPro" id="IPR036291">
    <property type="entry name" value="NAD(P)-bd_dom_sf"/>
</dbReference>
<feature type="domain" description="Shikimate dehydrogenase substrate binding N-terminal" evidence="10">
    <location>
        <begin position="7"/>
        <end position="89"/>
    </location>
</feature>
<feature type="binding site" evidence="8">
    <location>
        <position position="62"/>
    </location>
    <ligand>
        <name>shikimate</name>
        <dbReference type="ChEBI" id="CHEBI:36208"/>
    </ligand>
</feature>
<gene>
    <name evidence="8 12" type="primary">aroE</name>
    <name evidence="12" type="ORF">M3N64_00555</name>
</gene>
<feature type="binding site" evidence="8">
    <location>
        <position position="223"/>
    </location>
    <ligand>
        <name>shikimate</name>
        <dbReference type="ChEBI" id="CHEBI:36208"/>
    </ligand>
</feature>
<feature type="binding site" evidence="8">
    <location>
        <position position="221"/>
    </location>
    <ligand>
        <name>NADP(+)</name>
        <dbReference type="ChEBI" id="CHEBI:58349"/>
    </ligand>
</feature>
<comment type="similarity">
    <text evidence="8">Belongs to the shikimate dehydrogenase family.</text>
</comment>
<dbReference type="InterPro" id="IPR041121">
    <property type="entry name" value="SDH_C"/>
</dbReference>
<dbReference type="NCBIfam" id="TIGR00507">
    <property type="entry name" value="aroE"/>
    <property type="match status" value="1"/>
</dbReference>
<dbReference type="RefSeq" id="WP_249095056.1">
    <property type="nucleotide sequence ID" value="NZ_JAMAST010000001.1"/>
</dbReference>
<dbReference type="HAMAP" id="MF_00222">
    <property type="entry name" value="Shikimate_DH_AroE"/>
    <property type="match status" value="1"/>
</dbReference>
<comment type="pathway">
    <text evidence="1 8">Metabolic intermediate biosynthesis; chorismate biosynthesis; chorismate from D-erythrose 4-phosphate and phosphoenolpyruvate: step 4/7.</text>
</comment>
<evidence type="ECO:0000256" key="5">
    <source>
        <dbReference type="ARBA" id="ARBA00023002"/>
    </source>
</evidence>
<protein>
    <recommendedName>
        <fullName evidence="2 8">Shikimate dehydrogenase (NADP(+))</fullName>
        <shortName evidence="8">SDH</shortName>
        <ecNumber evidence="2 8">1.1.1.25</ecNumber>
    </recommendedName>
</protein>
<dbReference type="GO" id="GO:0004764">
    <property type="term" value="F:shikimate 3-dehydrogenase (NADP+) activity"/>
    <property type="evidence" value="ECO:0007669"/>
    <property type="project" value="UniProtKB-EC"/>
</dbReference>
<feature type="domain" description="Quinate/shikimate 5-dehydrogenase/glutamyl-tRNA reductase" evidence="9">
    <location>
        <begin position="121"/>
        <end position="221"/>
    </location>
</feature>
<dbReference type="InterPro" id="IPR022893">
    <property type="entry name" value="Shikimate_DH_fam"/>
</dbReference>
<accession>A0ABT0M704</accession>
<evidence type="ECO:0000313" key="13">
    <source>
        <dbReference type="Proteomes" id="UP001203004"/>
    </source>
</evidence>
<keyword evidence="6 8" id="KW-0057">Aromatic amino acid biosynthesis</keyword>
<organism evidence="12 13">
    <name type="scientific">Sporolactobacillus mangiferae</name>
    <dbReference type="NCBI Taxonomy" id="2940498"/>
    <lineage>
        <taxon>Bacteria</taxon>
        <taxon>Bacillati</taxon>
        <taxon>Bacillota</taxon>
        <taxon>Bacilli</taxon>
        <taxon>Bacillales</taxon>
        <taxon>Sporolactobacillaceae</taxon>
        <taxon>Sporolactobacillus</taxon>
    </lineage>
</organism>
<reference evidence="12 13" key="1">
    <citation type="submission" date="2022-05" db="EMBL/GenBank/DDBJ databases">
        <title>Sporolactobacillus sp nov CPB3-1, isolated from tree bark (Mangifera indica L.).</title>
        <authorList>
            <person name="Phuengjayaem S."/>
            <person name="Tanasupawat S."/>
        </authorList>
    </citation>
    <scope>NUCLEOTIDE SEQUENCE [LARGE SCALE GENOMIC DNA]</scope>
    <source>
        <strain evidence="12 13">CPB3-1</strain>
    </source>
</reference>
<dbReference type="InterPro" id="IPR046346">
    <property type="entry name" value="Aminoacid_DH-like_N_sf"/>
</dbReference>
<keyword evidence="3 8" id="KW-0028">Amino-acid biosynthesis</keyword>
<dbReference type="SUPFAM" id="SSF53223">
    <property type="entry name" value="Aminoacid dehydrogenase-like, N-terminal domain"/>
    <property type="match status" value="1"/>
</dbReference>
<dbReference type="Gene3D" id="3.40.50.720">
    <property type="entry name" value="NAD(P)-binding Rossmann-like Domain"/>
    <property type="match status" value="1"/>
</dbReference>
<dbReference type="PANTHER" id="PTHR21089:SF1">
    <property type="entry name" value="BIFUNCTIONAL 3-DEHYDROQUINATE DEHYDRATASE_SHIKIMATE DEHYDROGENASE, CHLOROPLASTIC"/>
    <property type="match status" value="1"/>
</dbReference>
<keyword evidence="13" id="KW-1185">Reference proteome</keyword>
<dbReference type="PANTHER" id="PTHR21089">
    <property type="entry name" value="SHIKIMATE DEHYDROGENASE"/>
    <property type="match status" value="1"/>
</dbReference>
<name>A0ABT0M704_9BACL</name>
<evidence type="ECO:0000256" key="2">
    <source>
        <dbReference type="ARBA" id="ARBA00012962"/>
    </source>
</evidence>
<evidence type="ECO:0000256" key="1">
    <source>
        <dbReference type="ARBA" id="ARBA00004871"/>
    </source>
</evidence>
<evidence type="ECO:0000259" key="9">
    <source>
        <dbReference type="Pfam" id="PF01488"/>
    </source>
</evidence>
<evidence type="ECO:0000256" key="3">
    <source>
        <dbReference type="ARBA" id="ARBA00022605"/>
    </source>
</evidence>
<dbReference type="InterPro" id="IPR011342">
    <property type="entry name" value="Shikimate_DH"/>
</dbReference>
<sequence>MTDQYRLIGAPVAHSLSPVMHNYWFRSLEISAYYQADLVTRDELEQAVMQIRASGIKGFNVTFPHKKSILLLLDELSERARLIGAVNTVVCAGSRLIGYNTDGVGFLQGLFHHFPNLAQKQHLSVLMIGAGGAAYSVAQILSETIAERIDICNRTMEKAFHLSAACGASVLSDALTFAQAEQHLDQYQIVINTTSVGLMPEQDHLLIRLDHACRHTVFVDLIYQPRRTALLKEAERHGFPVLNGLSMLVYQGALAFQMWTQLVPDSRSMESYLENNYLS</sequence>
<dbReference type="Proteomes" id="UP001203004">
    <property type="component" value="Unassembled WGS sequence"/>
</dbReference>
<feature type="domain" description="SDH C-terminal" evidence="11">
    <location>
        <begin position="244"/>
        <end position="270"/>
    </location>
</feature>
<dbReference type="EMBL" id="JAMAST010000001">
    <property type="protein sequence ID" value="MCL1630443.1"/>
    <property type="molecule type" value="Genomic_DNA"/>
</dbReference>
<dbReference type="Pfam" id="PF01488">
    <property type="entry name" value="Shikimate_DH"/>
    <property type="match status" value="1"/>
</dbReference>
<dbReference type="Pfam" id="PF18317">
    <property type="entry name" value="SDH_C"/>
    <property type="match status" value="1"/>
</dbReference>
<feature type="binding site" evidence="8">
    <location>
        <begin position="15"/>
        <end position="17"/>
    </location>
    <ligand>
        <name>shikimate</name>
        <dbReference type="ChEBI" id="CHEBI:36208"/>
    </ligand>
</feature>
<dbReference type="Gene3D" id="3.40.50.10860">
    <property type="entry name" value="Leucine Dehydrogenase, chain A, domain 1"/>
    <property type="match status" value="1"/>
</dbReference>
<comment type="subunit">
    <text evidence="8">Homodimer.</text>
</comment>
<dbReference type="InterPro" id="IPR013708">
    <property type="entry name" value="Shikimate_DH-bd_N"/>
</dbReference>
<comment type="function">
    <text evidence="8">Involved in the biosynthesis of the chorismate, which leads to the biosynthesis of aromatic amino acids. Catalyzes the reversible NADPH linked reduction of 3-dehydroshikimate (DHSA) to yield shikimate (SA).</text>
</comment>
<feature type="binding site" evidence="8">
    <location>
        <position position="78"/>
    </location>
    <ligand>
        <name>NADP(+)</name>
        <dbReference type="ChEBI" id="CHEBI:58349"/>
    </ligand>
</feature>
<feature type="binding site" evidence="8">
    <location>
        <position position="102"/>
    </location>
    <ligand>
        <name>shikimate</name>
        <dbReference type="ChEBI" id="CHEBI:36208"/>
    </ligand>
</feature>
<feature type="binding site" evidence="8">
    <location>
        <position position="244"/>
    </location>
    <ligand>
        <name>NADP(+)</name>
        <dbReference type="ChEBI" id="CHEBI:58349"/>
    </ligand>
</feature>
<feature type="active site" description="Proton acceptor" evidence="8">
    <location>
        <position position="66"/>
    </location>
</feature>
<feature type="binding site" evidence="8">
    <location>
        <begin position="129"/>
        <end position="133"/>
    </location>
    <ligand>
        <name>NADP(+)</name>
        <dbReference type="ChEBI" id="CHEBI:58349"/>
    </ligand>
</feature>
<dbReference type="SUPFAM" id="SSF51735">
    <property type="entry name" value="NAD(P)-binding Rossmann-fold domains"/>
    <property type="match status" value="1"/>
</dbReference>
<feature type="binding site" evidence="8">
    <location>
        <position position="251"/>
    </location>
    <ligand>
        <name>shikimate</name>
        <dbReference type="ChEBI" id="CHEBI:36208"/>
    </ligand>
</feature>
<evidence type="ECO:0000313" key="12">
    <source>
        <dbReference type="EMBL" id="MCL1630443.1"/>
    </source>
</evidence>
<comment type="catalytic activity">
    <reaction evidence="7 8">
        <text>shikimate + NADP(+) = 3-dehydroshikimate + NADPH + H(+)</text>
        <dbReference type="Rhea" id="RHEA:17737"/>
        <dbReference type="ChEBI" id="CHEBI:15378"/>
        <dbReference type="ChEBI" id="CHEBI:16630"/>
        <dbReference type="ChEBI" id="CHEBI:36208"/>
        <dbReference type="ChEBI" id="CHEBI:57783"/>
        <dbReference type="ChEBI" id="CHEBI:58349"/>
        <dbReference type="EC" id="1.1.1.25"/>
    </reaction>
</comment>
<keyword evidence="5 8" id="KW-0560">Oxidoreductase</keyword>
<dbReference type="EC" id="1.1.1.25" evidence="2 8"/>
<comment type="caution">
    <text evidence="12">The sequence shown here is derived from an EMBL/GenBank/DDBJ whole genome shotgun (WGS) entry which is preliminary data.</text>
</comment>
<evidence type="ECO:0000259" key="10">
    <source>
        <dbReference type="Pfam" id="PF08501"/>
    </source>
</evidence>